<reference evidence="2" key="1">
    <citation type="submission" date="2015-04" db="UniProtKB">
        <authorList>
            <consortium name="EnsemblPlants"/>
        </authorList>
    </citation>
    <scope>IDENTIFICATION</scope>
</reference>
<evidence type="ECO:0000256" key="1">
    <source>
        <dbReference type="SAM" id="MobiDB-lite"/>
    </source>
</evidence>
<dbReference type="EnsemblPlants" id="OPUNC05G19660.1">
    <property type="protein sequence ID" value="OPUNC05G19660.1"/>
    <property type="gene ID" value="OPUNC05G19660"/>
</dbReference>
<feature type="region of interest" description="Disordered" evidence="1">
    <location>
        <begin position="112"/>
        <end position="152"/>
    </location>
</feature>
<evidence type="ECO:0000313" key="2">
    <source>
        <dbReference type="EnsemblPlants" id="OPUNC05G19660.1"/>
    </source>
</evidence>
<proteinExistence type="predicted"/>
<dbReference type="HOGENOM" id="CLU_1542562_0_0_1"/>
<evidence type="ECO:0000313" key="3">
    <source>
        <dbReference type="Proteomes" id="UP000026962"/>
    </source>
</evidence>
<sequence>MAPPRVVARLPWPRHRRSPSSMTMSSLLPDRTRLWTTNVLEIRHLNAQANVSASFSCPSSASPVKSPFERRSQLPPLLPSPVIPTLVVPITNLIVATCRLASRRSETVRRPCIDTTTAAADPGPIPSGGASSDTTPATADPDPYQVDKATSSKYKVSLASQQFVVHQQGRSRQK</sequence>
<organism evidence="2">
    <name type="scientific">Oryza punctata</name>
    <name type="common">Red rice</name>
    <dbReference type="NCBI Taxonomy" id="4537"/>
    <lineage>
        <taxon>Eukaryota</taxon>
        <taxon>Viridiplantae</taxon>
        <taxon>Streptophyta</taxon>
        <taxon>Embryophyta</taxon>
        <taxon>Tracheophyta</taxon>
        <taxon>Spermatophyta</taxon>
        <taxon>Magnoliopsida</taxon>
        <taxon>Liliopsida</taxon>
        <taxon>Poales</taxon>
        <taxon>Poaceae</taxon>
        <taxon>BOP clade</taxon>
        <taxon>Oryzoideae</taxon>
        <taxon>Oryzeae</taxon>
        <taxon>Oryzinae</taxon>
        <taxon>Oryza</taxon>
    </lineage>
</organism>
<dbReference type="Proteomes" id="UP000026962">
    <property type="component" value="Chromosome 5"/>
</dbReference>
<name>A0A0E0L4E9_ORYPU</name>
<reference evidence="2" key="2">
    <citation type="submission" date="2018-05" db="EMBL/GenBank/DDBJ databases">
        <title>OpunRS2 (Oryza punctata Reference Sequence Version 2).</title>
        <authorList>
            <person name="Zhang J."/>
            <person name="Kudrna D."/>
            <person name="Lee S."/>
            <person name="Talag J."/>
            <person name="Welchert J."/>
            <person name="Wing R.A."/>
        </authorList>
    </citation>
    <scope>NUCLEOTIDE SEQUENCE [LARGE SCALE GENOMIC DNA]</scope>
</reference>
<keyword evidence="3" id="KW-1185">Reference proteome</keyword>
<dbReference type="AlphaFoldDB" id="A0A0E0L4E9"/>
<protein>
    <submittedName>
        <fullName evidence="2">Uncharacterized protein</fullName>
    </submittedName>
</protein>
<accession>A0A0E0L4E9</accession>
<dbReference type="Gramene" id="OPUNC05G19660.1">
    <property type="protein sequence ID" value="OPUNC05G19660.1"/>
    <property type="gene ID" value="OPUNC05G19660"/>
</dbReference>